<dbReference type="EMBL" id="DWYY01000026">
    <property type="protein sequence ID" value="HJA91887.1"/>
    <property type="molecule type" value="Genomic_DNA"/>
</dbReference>
<organism evidence="2 3">
    <name type="scientific">Candidatus Eisenbergiella merdipullorum</name>
    <dbReference type="NCBI Taxonomy" id="2838553"/>
    <lineage>
        <taxon>Bacteria</taxon>
        <taxon>Bacillati</taxon>
        <taxon>Bacillota</taxon>
        <taxon>Clostridia</taxon>
        <taxon>Lachnospirales</taxon>
        <taxon>Lachnospiraceae</taxon>
        <taxon>Eisenbergiella</taxon>
    </lineage>
</organism>
<dbReference type="Proteomes" id="UP000886858">
    <property type="component" value="Unassembled WGS sequence"/>
</dbReference>
<gene>
    <name evidence="2" type="primary">cas5</name>
    <name evidence="2" type="ORF">H9717_02010</name>
</gene>
<dbReference type="GO" id="GO:0043571">
    <property type="term" value="P:maintenance of CRISPR repeat elements"/>
    <property type="evidence" value="ECO:0007669"/>
    <property type="project" value="InterPro"/>
</dbReference>
<sequence length="231" mass="26630">MKGVKLAGHMEMAQFKVPYWASGNFERTYPLPPYSTVIGMVHSLCGWKEYHPMLISVAGRGILNIDKFATRWKGGMFSGEETKEFKERFPVRVRDGEGFRGYVRQPAVMEYIADLDLRLHILPLDQSEVDEIVSALRYPKRFPSLGRYEDLIRIDDIREVEISDSESEAFLDMPAYVPWHSGMQGTVYRIHKTYTVDRKRRRRFEDVSVIVVDPETVTAKTDVDGCPVFLA</sequence>
<proteinExistence type="predicted"/>
<evidence type="ECO:0000256" key="1">
    <source>
        <dbReference type="ARBA" id="ARBA00023118"/>
    </source>
</evidence>
<evidence type="ECO:0000313" key="3">
    <source>
        <dbReference type="Proteomes" id="UP000886858"/>
    </source>
</evidence>
<dbReference type="GO" id="GO:0051607">
    <property type="term" value="P:defense response to virus"/>
    <property type="evidence" value="ECO:0007669"/>
    <property type="project" value="UniProtKB-KW"/>
</dbReference>
<name>A0A9D2KXW4_9FIRM</name>
<reference evidence="2" key="1">
    <citation type="journal article" date="2021" name="PeerJ">
        <title>Extensive microbial diversity within the chicken gut microbiome revealed by metagenomics and culture.</title>
        <authorList>
            <person name="Gilroy R."/>
            <person name="Ravi A."/>
            <person name="Getino M."/>
            <person name="Pursley I."/>
            <person name="Horton D.L."/>
            <person name="Alikhan N.F."/>
            <person name="Baker D."/>
            <person name="Gharbi K."/>
            <person name="Hall N."/>
            <person name="Watson M."/>
            <person name="Adriaenssens E.M."/>
            <person name="Foster-Nyarko E."/>
            <person name="Jarju S."/>
            <person name="Secka A."/>
            <person name="Antonio M."/>
            <person name="Oren A."/>
            <person name="Chaudhuri R.R."/>
            <person name="La Ragione R."/>
            <person name="Hildebrand F."/>
            <person name="Pallen M.J."/>
        </authorList>
    </citation>
    <scope>NUCLEOTIDE SEQUENCE</scope>
    <source>
        <strain evidence="2">CHK179-7159</strain>
    </source>
</reference>
<dbReference type="NCBIfam" id="TIGR02593">
    <property type="entry name" value="CRISPR_cas5"/>
    <property type="match status" value="1"/>
</dbReference>
<dbReference type="InterPro" id="IPR013422">
    <property type="entry name" value="CRISPR-assoc_prot_Cas5_N"/>
</dbReference>
<dbReference type="AlphaFoldDB" id="A0A9D2KXW4"/>
<protein>
    <submittedName>
        <fullName evidence="2">CRISPR-associated protein Cas5</fullName>
    </submittedName>
</protein>
<accession>A0A9D2KXW4</accession>
<dbReference type="Pfam" id="PF09704">
    <property type="entry name" value="Cas_Cas5d"/>
    <property type="match status" value="1"/>
</dbReference>
<comment type="caution">
    <text evidence="2">The sequence shown here is derived from an EMBL/GenBank/DDBJ whole genome shotgun (WGS) entry which is preliminary data.</text>
</comment>
<dbReference type="InterPro" id="IPR021124">
    <property type="entry name" value="CRISPR-assoc_prot_Cas5"/>
</dbReference>
<keyword evidence="1" id="KW-0051">Antiviral defense</keyword>
<evidence type="ECO:0000313" key="2">
    <source>
        <dbReference type="EMBL" id="HJA91887.1"/>
    </source>
</evidence>
<reference evidence="2" key="2">
    <citation type="submission" date="2021-04" db="EMBL/GenBank/DDBJ databases">
        <authorList>
            <person name="Gilroy R."/>
        </authorList>
    </citation>
    <scope>NUCLEOTIDE SEQUENCE</scope>
    <source>
        <strain evidence="2">CHK179-7159</strain>
    </source>
</reference>